<accession>A0AAN6THM5</accession>
<dbReference type="AlphaFoldDB" id="A0AAN6THM5"/>
<dbReference type="EMBL" id="MU853337">
    <property type="protein sequence ID" value="KAK4114301.1"/>
    <property type="molecule type" value="Genomic_DNA"/>
</dbReference>
<dbReference type="RefSeq" id="XP_064671871.1">
    <property type="nucleotide sequence ID" value="XM_064810180.1"/>
</dbReference>
<feature type="transmembrane region" description="Helical" evidence="1">
    <location>
        <begin position="75"/>
        <end position="93"/>
    </location>
</feature>
<protein>
    <submittedName>
        <fullName evidence="2">Uncharacterized protein</fullName>
    </submittedName>
</protein>
<reference evidence="2" key="2">
    <citation type="submission" date="2023-05" db="EMBL/GenBank/DDBJ databases">
        <authorList>
            <consortium name="Lawrence Berkeley National Laboratory"/>
            <person name="Steindorff A."/>
            <person name="Hensen N."/>
            <person name="Bonometti L."/>
            <person name="Westerberg I."/>
            <person name="Brannstrom I.O."/>
            <person name="Guillou S."/>
            <person name="Cros-Aarteil S."/>
            <person name="Calhoun S."/>
            <person name="Haridas S."/>
            <person name="Kuo A."/>
            <person name="Mondo S."/>
            <person name="Pangilinan J."/>
            <person name="Riley R."/>
            <person name="Labutti K."/>
            <person name="Andreopoulos B."/>
            <person name="Lipzen A."/>
            <person name="Chen C."/>
            <person name="Yanf M."/>
            <person name="Daum C."/>
            <person name="Ng V."/>
            <person name="Clum A."/>
            <person name="Ohm R."/>
            <person name="Martin F."/>
            <person name="Silar P."/>
            <person name="Natvig D."/>
            <person name="Lalanne C."/>
            <person name="Gautier V."/>
            <person name="Ament-Velasquez S.L."/>
            <person name="Kruys A."/>
            <person name="Hutchinson M.I."/>
            <person name="Powell A.J."/>
            <person name="Barry K."/>
            <person name="Miller A.N."/>
            <person name="Grigoriev I.V."/>
            <person name="Debuchy R."/>
            <person name="Gladieux P."/>
            <person name="Thoren M.H."/>
            <person name="Johannesson H."/>
        </authorList>
    </citation>
    <scope>NUCLEOTIDE SEQUENCE</scope>
    <source>
        <strain evidence="2">CBS 508.74</strain>
    </source>
</reference>
<gene>
    <name evidence="2" type="ORF">N656DRAFT_584198</name>
</gene>
<dbReference type="Proteomes" id="UP001302812">
    <property type="component" value="Unassembled WGS sequence"/>
</dbReference>
<keyword evidence="1" id="KW-0812">Transmembrane</keyword>
<evidence type="ECO:0000313" key="3">
    <source>
        <dbReference type="Proteomes" id="UP001302812"/>
    </source>
</evidence>
<name>A0AAN6THM5_9PEZI</name>
<evidence type="ECO:0000313" key="2">
    <source>
        <dbReference type="EMBL" id="KAK4114301.1"/>
    </source>
</evidence>
<feature type="transmembrane region" description="Helical" evidence="1">
    <location>
        <begin position="17"/>
        <end position="36"/>
    </location>
</feature>
<keyword evidence="1" id="KW-1133">Transmembrane helix</keyword>
<proteinExistence type="predicted"/>
<organism evidence="2 3">
    <name type="scientific">Canariomyces notabilis</name>
    <dbReference type="NCBI Taxonomy" id="2074819"/>
    <lineage>
        <taxon>Eukaryota</taxon>
        <taxon>Fungi</taxon>
        <taxon>Dikarya</taxon>
        <taxon>Ascomycota</taxon>
        <taxon>Pezizomycotina</taxon>
        <taxon>Sordariomycetes</taxon>
        <taxon>Sordariomycetidae</taxon>
        <taxon>Sordariales</taxon>
        <taxon>Chaetomiaceae</taxon>
        <taxon>Canariomyces</taxon>
    </lineage>
</organism>
<comment type="caution">
    <text evidence="2">The sequence shown here is derived from an EMBL/GenBank/DDBJ whole genome shotgun (WGS) entry which is preliminary data.</text>
</comment>
<keyword evidence="3" id="KW-1185">Reference proteome</keyword>
<sequence length="108" mass="11909">MPDCRAGKRSSHTSPSALVGLFALGLGRGLITQLLLPTVYTHFSVGCVQTVSTTRMIQHCSRSCRTTLPIGESNAIMYADCCLLVLCLYRCSVVKRNYTSVRYPHIIK</sequence>
<dbReference type="GeneID" id="89934305"/>
<evidence type="ECO:0000256" key="1">
    <source>
        <dbReference type="SAM" id="Phobius"/>
    </source>
</evidence>
<keyword evidence="1" id="KW-0472">Membrane</keyword>
<reference evidence="2" key="1">
    <citation type="journal article" date="2023" name="Mol. Phylogenet. Evol.">
        <title>Genome-scale phylogeny and comparative genomics of the fungal order Sordariales.</title>
        <authorList>
            <person name="Hensen N."/>
            <person name="Bonometti L."/>
            <person name="Westerberg I."/>
            <person name="Brannstrom I.O."/>
            <person name="Guillou S."/>
            <person name="Cros-Aarteil S."/>
            <person name="Calhoun S."/>
            <person name="Haridas S."/>
            <person name="Kuo A."/>
            <person name="Mondo S."/>
            <person name="Pangilinan J."/>
            <person name="Riley R."/>
            <person name="LaButti K."/>
            <person name="Andreopoulos B."/>
            <person name="Lipzen A."/>
            <person name="Chen C."/>
            <person name="Yan M."/>
            <person name="Daum C."/>
            <person name="Ng V."/>
            <person name="Clum A."/>
            <person name="Steindorff A."/>
            <person name="Ohm R.A."/>
            <person name="Martin F."/>
            <person name="Silar P."/>
            <person name="Natvig D.O."/>
            <person name="Lalanne C."/>
            <person name="Gautier V."/>
            <person name="Ament-Velasquez S.L."/>
            <person name="Kruys A."/>
            <person name="Hutchinson M.I."/>
            <person name="Powell A.J."/>
            <person name="Barry K."/>
            <person name="Miller A.N."/>
            <person name="Grigoriev I.V."/>
            <person name="Debuchy R."/>
            <person name="Gladieux P."/>
            <person name="Hiltunen Thoren M."/>
            <person name="Johannesson H."/>
        </authorList>
    </citation>
    <scope>NUCLEOTIDE SEQUENCE</scope>
    <source>
        <strain evidence="2">CBS 508.74</strain>
    </source>
</reference>